<gene>
    <name evidence="2" type="ORF">DXX99_07115</name>
</gene>
<dbReference type="Pfam" id="PF04296">
    <property type="entry name" value="YlxR"/>
    <property type="match status" value="1"/>
</dbReference>
<reference evidence="2 3" key="1">
    <citation type="submission" date="2018-08" db="EMBL/GenBank/DDBJ databases">
        <title>Form III RuBisCO-mediated autotrophy in Thermodesulfobium bacteria.</title>
        <authorList>
            <person name="Toshchakov S.V."/>
            <person name="Kublanov I.V."/>
            <person name="Frolov E."/>
            <person name="Bonch-Osmolovskaya E.A."/>
            <person name="Tourova T.P."/>
            <person name="Chernych N.A."/>
            <person name="Lebedinsky A.V."/>
        </authorList>
    </citation>
    <scope>NUCLEOTIDE SEQUENCE [LARGE SCALE GENOMIC DNA]</scope>
    <source>
        <strain evidence="2 3">SR</strain>
    </source>
</reference>
<sequence>MTRPKKIPLRRCVACEAMRPKGELLRLVRTPEGEVLLDTTGKKAGRGAYLCPDPSCLELALKKRRLDKSLGQPAPPEIIEALREEMKRRCQGSGA</sequence>
<keyword evidence="3" id="KW-1185">Reference proteome</keyword>
<protein>
    <submittedName>
        <fullName evidence="2">YlxR family protein</fullName>
    </submittedName>
</protein>
<dbReference type="PANTHER" id="PTHR34215:SF1">
    <property type="entry name" value="YLXR DOMAIN-CONTAINING PROTEIN"/>
    <property type="match status" value="1"/>
</dbReference>
<dbReference type="RefSeq" id="WP_115792805.1">
    <property type="nucleotide sequence ID" value="NZ_QSLN01000009.1"/>
</dbReference>
<dbReference type="InterPro" id="IPR037465">
    <property type="entry name" value="YlxR"/>
</dbReference>
<dbReference type="InterPro" id="IPR007393">
    <property type="entry name" value="YlxR_dom"/>
</dbReference>
<feature type="domain" description="YlxR" evidence="1">
    <location>
        <begin position="10"/>
        <end position="83"/>
    </location>
</feature>
<dbReference type="PANTHER" id="PTHR34215">
    <property type="entry name" value="BLL0784 PROTEIN"/>
    <property type="match status" value="1"/>
</dbReference>
<dbReference type="NCBIfam" id="NF047356">
    <property type="entry name" value="RNA_bind_RnpM"/>
    <property type="match status" value="1"/>
</dbReference>
<dbReference type="SUPFAM" id="SSF64376">
    <property type="entry name" value="YlxR-like"/>
    <property type="match status" value="1"/>
</dbReference>
<comment type="caution">
    <text evidence="2">The sequence shown here is derived from an EMBL/GenBank/DDBJ whole genome shotgun (WGS) entry which is preliminary data.</text>
</comment>
<evidence type="ECO:0000259" key="1">
    <source>
        <dbReference type="Pfam" id="PF04296"/>
    </source>
</evidence>
<dbReference type="Proteomes" id="UP000256329">
    <property type="component" value="Unassembled WGS sequence"/>
</dbReference>
<dbReference type="CDD" id="cd00279">
    <property type="entry name" value="YlxR"/>
    <property type="match status" value="1"/>
</dbReference>
<dbReference type="InterPro" id="IPR035931">
    <property type="entry name" value="YlxR-like_sf"/>
</dbReference>
<dbReference type="Gene3D" id="3.30.1230.10">
    <property type="entry name" value="YlxR-like"/>
    <property type="match status" value="1"/>
</dbReference>
<dbReference type="EMBL" id="QSLN01000009">
    <property type="protein sequence ID" value="RDV82515.1"/>
    <property type="molecule type" value="Genomic_DNA"/>
</dbReference>
<evidence type="ECO:0000313" key="3">
    <source>
        <dbReference type="Proteomes" id="UP000256329"/>
    </source>
</evidence>
<proteinExistence type="predicted"/>
<name>A0A3D8P4V9_9THEO</name>
<evidence type="ECO:0000313" key="2">
    <source>
        <dbReference type="EMBL" id="RDV82515.1"/>
    </source>
</evidence>
<dbReference type="AlphaFoldDB" id="A0A3D8P4V9"/>
<dbReference type="OrthoDB" id="9813251at2"/>
<organism evidence="2 3">
    <name type="scientific">Ammonifex thiophilus</name>
    <dbReference type="NCBI Taxonomy" id="444093"/>
    <lineage>
        <taxon>Bacteria</taxon>
        <taxon>Bacillati</taxon>
        <taxon>Bacillota</taxon>
        <taxon>Clostridia</taxon>
        <taxon>Thermoanaerobacterales</taxon>
        <taxon>Thermoanaerobacteraceae</taxon>
        <taxon>Ammonifex</taxon>
    </lineage>
</organism>
<accession>A0A3D8P4V9</accession>